<proteinExistence type="predicted"/>
<evidence type="ECO:0000313" key="3">
    <source>
        <dbReference type="Proteomes" id="UP000078532"/>
    </source>
</evidence>
<feature type="compositionally biased region" description="Basic residues" evidence="1">
    <location>
        <begin position="1"/>
        <end position="11"/>
    </location>
</feature>
<organism evidence="2 3">
    <name type="scientific">Desulfotomaculum copahuensis</name>
    <dbReference type="NCBI Taxonomy" id="1838280"/>
    <lineage>
        <taxon>Bacteria</taxon>
        <taxon>Bacillati</taxon>
        <taxon>Bacillota</taxon>
        <taxon>Clostridia</taxon>
        <taxon>Eubacteriales</taxon>
        <taxon>Desulfotomaculaceae</taxon>
        <taxon>Desulfotomaculum</taxon>
    </lineage>
</organism>
<dbReference type="Proteomes" id="UP000078532">
    <property type="component" value="Unassembled WGS sequence"/>
</dbReference>
<accession>A0A1B7LIV1</accession>
<gene>
    <name evidence="2" type="ORF">A6M21_03520</name>
</gene>
<comment type="caution">
    <text evidence="2">The sequence shown here is derived from an EMBL/GenBank/DDBJ whole genome shotgun (WGS) entry which is preliminary data.</text>
</comment>
<evidence type="ECO:0000313" key="2">
    <source>
        <dbReference type="EMBL" id="OAT86497.1"/>
    </source>
</evidence>
<sequence length="87" mass="10046">MKTARGRKPAGNHRSTGPAHFVQPCRTCPRPPTGVRGTKIREMIVMQIYFSSRSLFIKGRIREVCALLKEYGRRYRTLQDLINSRLN</sequence>
<dbReference type="AlphaFoldDB" id="A0A1B7LIV1"/>
<protein>
    <submittedName>
        <fullName evidence="2">Uncharacterized protein</fullName>
    </submittedName>
</protein>
<dbReference type="EMBL" id="LYVF01000013">
    <property type="protein sequence ID" value="OAT86497.1"/>
    <property type="molecule type" value="Genomic_DNA"/>
</dbReference>
<keyword evidence="3" id="KW-1185">Reference proteome</keyword>
<evidence type="ECO:0000256" key="1">
    <source>
        <dbReference type="SAM" id="MobiDB-lite"/>
    </source>
</evidence>
<reference evidence="2 3" key="1">
    <citation type="submission" date="2016-04" db="EMBL/GenBank/DDBJ databases">
        <authorList>
            <person name="Evans L.H."/>
            <person name="Alamgir A."/>
            <person name="Owens N."/>
            <person name="Weber N.D."/>
            <person name="Virtaneva K."/>
            <person name="Barbian K."/>
            <person name="Babar A."/>
            <person name="Rosenke K."/>
        </authorList>
    </citation>
    <scope>NUCLEOTIDE SEQUENCE [LARGE SCALE GENOMIC DNA]</scope>
    <source>
        <strain evidence="2 3">LMa1</strain>
    </source>
</reference>
<feature type="region of interest" description="Disordered" evidence="1">
    <location>
        <begin position="1"/>
        <end position="33"/>
    </location>
</feature>
<name>A0A1B7LIV1_9FIRM</name>